<dbReference type="OrthoDB" id="166018at2759"/>
<organism evidence="1 2">
    <name type="scientific">Gregarina niphandrodes</name>
    <name type="common">Septate eugregarine</name>
    <dbReference type="NCBI Taxonomy" id="110365"/>
    <lineage>
        <taxon>Eukaryota</taxon>
        <taxon>Sar</taxon>
        <taxon>Alveolata</taxon>
        <taxon>Apicomplexa</taxon>
        <taxon>Conoidasida</taxon>
        <taxon>Gregarinasina</taxon>
        <taxon>Eugregarinorida</taxon>
        <taxon>Gregarinidae</taxon>
        <taxon>Gregarina</taxon>
    </lineage>
</organism>
<dbReference type="VEuPathDB" id="CryptoDB:GNI_077640"/>
<gene>
    <name evidence="1" type="ORF">GNI_077640</name>
</gene>
<evidence type="ECO:0000313" key="1">
    <source>
        <dbReference type="EMBL" id="EZG66675.1"/>
    </source>
</evidence>
<dbReference type="AlphaFoldDB" id="A0A023B6P7"/>
<protein>
    <submittedName>
        <fullName evidence="1">Uncharacterized protein</fullName>
    </submittedName>
</protein>
<proteinExistence type="predicted"/>
<keyword evidence="2" id="KW-1185">Reference proteome</keyword>
<dbReference type="RefSeq" id="XP_011130526.1">
    <property type="nucleotide sequence ID" value="XM_011132224.1"/>
</dbReference>
<comment type="caution">
    <text evidence="1">The sequence shown here is derived from an EMBL/GenBank/DDBJ whole genome shotgun (WGS) entry which is preliminary data.</text>
</comment>
<name>A0A023B6P7_GRENI</name>
<dbReference type="GeneID" id="22912813"/>
<dbReference type="Proteomes" id="UP000019763">
    <property type="component" value="Unassembled WGS sequence"/>
</dbReference>
<sequence length="47" mass="5235">MDFPGGPTSAPVIIFDWDDTFLPTAILRALAFVPDSSLLELEFDHQK</sequence>
<reference evidence="1" key="1">
    <citation type="submission" date="2013-12" db="EMBL/GenBank/DDBJ databases">
        <authorList>
            <person name="Omoto C.K."/>
            <person name="Sibley D."/>
            <person name="Venepally P."/>
            <person name="Hadjithomas M."/>
            <person name="Karamycheva S."/>
            <person name="Brunk B."/>
            <person name="Roos D."/>
            <person name="Caler E."/>
            <person name="Lorenzi H."/>
        </authorList>
    </citation>
    <scope>NUCLEOTIDE SEQUENCE</scope>
</reference>
<dbReference type="EMBL" id="AFNH02000583">
    <property type="protein sequence ID" value="EZG66675.1"/>
    <property type="molecule type" value="Genomic_DNA"/>
</dbReference>
<accession>A0A023B6P7</accession>
<evidence type="ECO:0000313" key="2">
    <source>
        <dbReference type="Proteomes" id="UP000019763"/>
    </source>
</evidence>